<dbReference type="Pfam" id="PF00557">
    <property type="entry name" value="Peptidase_M24"/>
    <property type="match status" value="1"/>
</dbReference>
<dbReference type="InterPro" id="IPR000994">
    <property type="entry name" value="Pept_M24"/>
</dbReference>
<evidence type="ECO:0000313" key="3">
    <source>
        <dbReference type="EMBL" id="TDH38385.1"/>
    </source>
</evidence>
<sequence>MKHDIGPLRAASPAELPYSFGALDKALEEAGLDALVATSKHNVRYLLGGYQFIFFAAMDAIGRSRYLPAFVYVRGQADKTGYFANKMEIHEHRSAPFWVPEFRPEFWGSVDAMEAVGQYLQDCGLASGKIGIEPGFMPKDGYDALAGAIPQARIADASMTLTRLRMIKSTNELDLLREATSRIDQSMVATIRASGEGSTKNRIIETLRQEETARELAFEYCLLTLGDSHVRSGSDQAWARGEVLSIDSGGNLHGYIGDICRMGVLGEPDAELEDLLAEVEAVQQAAFARIAPGRTGAEMIAAGEAELKRGPNAACNDFFAHGMGLITHEAPFLMTNHPVAYDGIDADRPFAPGMVLSVETTMQHPKRGFIKLEDTVIIAEGGHELLGPDNRGWIVSER</sequence>
<feature type="domain" description="Creatinase N-terminal" evidence="2">
    <location>
        <begin position="23"/>
        <end position="167"/>
    </location>
</feature>
<feature type="domain" description="Peptidase M24" evidence="1">
    <location>
        <begin position="175"/>
        <end position="379"/>
    </location>
</feature>
<reference evidence="3 4" key="1">
    <citation type="journal article" date="2013" name="Int. J. Syst. Evol. Microbiol.">
        <title>Hoeflea suaedae sp. nov., an endophytic bacterium isolated from the root of the halophyte Suaeda maritima.</title>
        <authorList>
            <person name="Chung E.J."/>
            <person name="Park J.A."/>
            <person name="Pramanik P."/>
            <person name="Bibi F."/>
            <person name="Jeon C.O."/>
            <person name="Chung Y.R."/>
        </authorList>
    </citation>
    <scope>NUCLEOTIDE SEQUENCE [LARGE SCALE GENOMIC DNA]</scope>
    <source>
        <strain evidence="3 4">YC6898</strain>
    </source>
</reference>
<dbReference type="CDD" id="cd01066">
    <property type="entry name" value="APP_MetAP"/>
    <property type="match status" value="1"/>
</dbReference>
<dbReference type="PANTHER" id="PTHR46112:SF3">
    <property type="entry name" value="AMINOPEPTIDASE YPDF"/>
    <property type="match status" value="1"/>
</dbReference>
<name>A0A4V6PK19_9HYPH</name>
<dbReference type="PANTHER" id="PTHR46112">
    <property type="entry name" value="AMINOPEPTIDASE"/>
    <property type="match status" value="1"/>
</dbReference>
<evidence type="ECO:0000259" key="2">
    <source>
        <dbReference type="Pfam" id="PF01321"/>
    </source>
</evidence>
<dbReference type="Pfam" id="PF01321">
    <property type="entry name" value="Creatinase_N"/>
    <property type="match status" value="1"/>
</dbReference>
<dbReference type="SUPFAM" id="SSF55920">
    <property type="entry name" value="Creatinase/aminopeptidase"/>
    <property type="match status" value="1"/>
</dbReference>
<keyword evidence="3" id="KW-0031">Aminopeptidase</keyword>
<protein>
    <submittedName>
        <fullName evidence="3">Aminopeptidase P family protein</fullName>
    </submittedName>
</protein>
<dbReference type="SUPFAM" id="SSF53092">
    <property type="entry name" value="Creatinase/prolidase N-terminal domain"/>
    <property type="match status" value="1"/>
</dbReference>
<accession>A0A4V6PK19</accession>
<dbReference type="OrthoDB" id="9806388at2"/>
<dbReference type="InterPro" id="IPR050659">
    <property type="entry name" value="Peptidase_M24B"/>
</dbReference>
<evidence type="ECO:0000313" key="4">
    <source>
        <dbReference type="Proteomes" id="UP000295131"/>
    </source>
</evidence>
<dbReference type="AlphaFoldDB" id="A0A4V6PK19"/>
<keyword evidence="4" id="KW-1185">Reference proteome</keyword>
<evidence type="ECO:0000259" key="1">
    <source>
        <dbReference type="Pfam" id="PF00557"/>
    </source>
</evidence>
<keyword evidence="3" id="KW-0378">Hydrolase</keyword>
<dbReference type="EMBL" id="SMSI01000001">
    <property type="protein sequence ID" value="TDH38385.1"/>
    <property type="molecule type" value="Genomic_DNA"/>
</dbReference>
<dbReference type="GO" id="GO:0004177">
    <property type="term" value="F:aminopeptidase activity"/>
    <property type="evidence" value="ECO:0007669"/>
    <property type="project" value="UniProtKB-KW"/>
</dbReference>
<comment type="caution">
    <text evidence="3">The sequence shown here is derived from an EMBL/GenBank/DDBJ whole genome shotgun (WGS) entry which is preliminary data.</text>
</comment>
<gene>
    <name evidence="3" type="ORF">E2A64_04535</name>
</gene>
<proteinExistence type="predicted"/>
<dbReference type="Proteomes" id="UP000295131">
    <property type="component" value="Unassembled WGS sequence"/>
</dbReference>
<keyword evidence="3" id="KW-0645">Protease</keyword>
<dbReference type="Gene3D" id="3.90.230.10">
    <property type="entry name" value="Creatinase/methionine aminopeptidase superfamily"/>
    <property type="match status" value="1"/>
</dbReference>
<dbReference type="RefSeq" id="WP_133283220.1">
    <property type="nucleotide sequence ID" value="NZ_SMSI01000001.1"/>
</dbReference>
<organism evidence="3 4">
    <name type="scientific">Pseudohoeflea suaedae</name>
    <dbReference type="NCBI Taxonomy" id="877384"/>
    <lineage>
        <taxon>Bacteria</taxon>
        <taxon>Pseudomonadati</taxon>
        <taxon>Pseudomonadota</taxon>
        <taxon>Alphaproteobacteria</taxon>
        <taxon>Hyphomicrobiales</taxon>
        <taxon>Rhizobiaceae</taxon>
        <taxon>Pseudohoeflea</taxon>
    </lineage>
</organism>
<dbReference type="InterPro" id="IPR029149">
    <property type="entry name" value="Creatin/AminoP/Spt16_N"/>
</dbReference>
<dbReference type="InterPro" id="IPR036005">
    <property type="entry name" value="Creatinase/aminopeptidase-like"/>
</dbReference>
<dbReference type="Gene3D" id="3.40.350.10">
    <property type="entry name" value="Creatinase/prolidase N-terminal domain"/>
    <property type="match status" value="1"/>
</dbReference>
<dbReference type="InterPro" id="IPR000587">
    <property type="entry name" value="Creatinase_N"/>
</dbReference>